<name>M2UNV0_COCH5</name>
<dbReference type="Proteomes" id="UP000016936">
    <property type="component" value="Unassembled WGS sequence"/>
</dbReference>
<accession>M2UNV0</accession>
<dbReference type="AlphaFoldDB" id="M2UNV0"/>
<evidence type="ECO:0000313" key="2">
    <source>
        <dbReference type="Proteomes" id="UP000016936"/>
    </source>
</evidence>
<reference evidence="2" key="2">
    <citation type="journal article" date="2013" name="PLoS Genet.">
        <title>Comparative genome structure, secondary metabolite, and effector coding capacity across Cochliobolus pathogens.</title>
        <authorList>
            <person name="Condon B.J."/>
            <person name="Leng Y."/>
            <person name="Wu D."/>
            <person name="Bushley K.E."/>
            <person name="Ohm R.A."/>
            <person name="Otillar R."/>
            <person name="Martin J."/>
            <person name="Schackwitz W."/>
            <person name="Grimwood J."/>
            <person name="MohdZainudin N."/>
            <person name="Xue C."/>
            <person name="Wang R."/>
            <person name="Manning V.A."/>
            <person name="Dhillon B."/>
            <person name="Tu Z.J."/>
            <person name="Steffenson B.J."/>
            <person name="Salamov A."/>
            <person name="Sun H."/>
            <person name="Lowry S."/>
            <person name="LaButti K."/>
            <person name="Han J."/>
            <person name="Copeland A."/>
            <person name="Lindquist E."/>
            <person name="Barry K."/>
            <person name="Schmutz J."/>
            <person name="Baker S.E."/>
            <person name="Ciuffetti L.M."/>
            <person name="Grigoriev I.V."/>
            <person name="Zhong S."/>
            <person name="Turgeon B.G."/>
        </authorList>
    </citation>
    <scope>NUCLEOTIDE SEQUENCE [LARGE SCALE GENOMIC DNA]</scope>
    <source>
        <strain evidence="2">C5 / ATCC 48332 / race O</strain>
    </source>
</reference>
<organism evidence="1 2">
    <name type="scientific">Cochliobolus heterostrophus (strain C5 / ATCC 48332 / race O)</name>
    <name type="common">Southern corn leaf blight fungus</name>
    <name type="synonym">Bipolaris maydis</name>
    <dbReference type="NCBI Taxonomy" id="701091"/>
    <lineage>
        <taxon>Eukaryota</taxon>
        <taxon>Fungi</taxon>
        <taxon>Dikarya</taxon>
        <taxon>Ascomycota</taxon>
        <taxon>Pezizomycotina</taxon>
        <taxon>Dothideomycetes</taxon>
        <taxon>Pleosporomycetidae</taxon>
        <taxon>Pleosporales</taxon>
        <taxon>Pleosporineae</taxon>
        <taxon>Pleosporaceae</taxon>
        <taxon>Bipolaris</taxon>
    </lineage>
</organism>
<feature type="non-terminal residue" evidence="1">
    <location>
        <position position="59"/>
    </location>
</feature>
<protein>
    <submittedName>
        <fullName evidence="1">Uncharacterized protein</fullName>
    </submittedName>
</protein>
<sequence>MCLLPPVISCPCTSLPLAAQAVITLLFMHTPCASHTNHLVRKTNQQAGIRPCTPTFVFV</sequence>
<dbReference type="OrthoDB" id="10470313at2759"/>
<gene>
    <name evidence="1" type="ORF">COCHEDRAFT_1021918</name>
</gene>
<proteinExistence type="predicted"/>
<evidence type="ECO:0000313" key="1">
    <source>
        <dbReference type="EMBL" id="EMD89612.1"/>
    </source>
</evidence>
<dbReference type="EMBL" id="KB445578">
    <property type="protein sequence ID" value="EMD89612.1"/>
    <property type="molecule type" value="Genomic_DNA"/>
</dbReference>
<reference evidence="1 2" key="1">
    <citation type="journal article" date="2012" name="PLoS Pathog.">
        <title>Diverse lifestyles and strategies of plant pathogenesis encoded in the genomes of eighteen Dothideomycetes fungi.</title>
        <authorList>
            <person name="Ohm R.A."/>
            <person name="Feau N."/>
            <person name="Henrissat B."/>
            <person name="Schoch C.L."/>
            <person name="Horwitz B.A."/>
            <person name="Barry K.W."/>
            <person name="Condon B.J."/>
            <person name="Copeland A.C."/>
            <person name="Dhillon B."/>
            <person name="Glaser F."/>
            <person name="Hesse C.N."/>
            <person name="Kosti I."/>
            <person name="LaButti K."/>
            <person name="Lindquist E.A."/>
            <person name="Lucas S."/>
            <person name="Salamov A.A."/>
            <person name="Bradshaw R.E."/>
            <person name="Ciuffetti L."/>
            <person name="Hamelin R.C."/>
            <person name="Kema G.H.J."/>
            <person name="Lawrence C."/>
            <person name="Scott J.A."/>
            <person name="Spatafora J.W."/>
            <person name="Turgeon B.G."/>
            <person name="de Wit P.J.G.M."/>
            <person name="Zhong S."/>
            <person name="Goodwin S.B."/>
            <person name="Grigoriev I.V."/>
        </authorList>
    </citation>
    <scope>NUCLEOTIDE SEQUENCE [LARGE SCALE GENOMIC DNA]</scope>
    <source>
        <strain evidence="2">C5 / ATCC 48332 / race O</strain>
    </source>
</reference>
<dbReference type="HOGENOM" id="CLU_2967184_0_0_1"/>
<keyword evidence="2" id="KW-1185">Reference proteome</keyword>